<dbReference type="EMBL" id="FQWZ01000004">
    <property type="protein sequence ID" value="SHG92011.1"/>
    <property type="molecule type" value="Genomic_DNA"/>
</dbReference>
<dbReference type="InterPro" id="IPR014509">
    <property type="entry name" value="YjdF-like"/>
</dbReference>
<dbReference type="RefSeq" id="WP_072896754.1">
    <property type="nucleotide sequence ID" value="NZ_FQWZ01000004.1"/>
</dbReference>
<dbReference type="Pfam" id="PF09997">
    <property type="entry name" value="DUF2238"/>
    <property type="match status" value="1"/>
</dbReference>
<feature type="transmembrane region" description="Helical" evidence="1">
    <location>
        <begin position="103"/>
        <end position="120"/>
    </location>
</feature>
<organism evidence="2 3">
    <name type="scientific">Hydrocarboniphaga daqingensis</name>
    <dbReference type="NCBI Taxonomy" id="490188"/>
    <lineage>
        <taxon>Bacteria</taxon>
        <taxon>Pseudomonadati</taxon>
        <taxon>Pseudomonadota</taxon>
        <taxon>Gammaproteobacteria</taxon>
        <taxon>Nevskiales</taxon>
        <taxon>Nevskiaceae</taxon>
        <taxon>Hydrocarboniphaga</taxon>
    </lineage>
</organism>
<evidence type="ECO:0000313" key="3">
    <source>
        <dbReference type="Proteomes" id="UP000199758"/>
    </source>
</evidence>
<dbReference type="InterPro" id="IPR058534">
    <property type="entry name" value="YjdF"/>
</dbReference>
<reference evidence="2 3" key="1">
    <citation type="submission" date="2016-11" db="EMBL/GenBank/DDBJ databases">
        <authorList>
            <person name="Jaros S."/>
            <person name="Januszkiewicz K."/>
            <person name="Wedrychowicz H."/>
        </authorList>
    </citation>
    <scope>NUCLEOTIDE SEQUENCE [LARGE SCALE GENOMIC DNA]</scope>
    <source>
        <strain evidence="2 3">CGMCC 1.7049</strain>
    </source>
</reference>
<dbReference type="Proteomes" id="UP000199758">
    <property type="component" value="Unassembled WGS sequence"/>
</dbReference>
<dbReference type="STRING" id="490188.SAMN04488068_1823"/>
<dbReference type="AlphaFoldDB" id="A0A1M5NR44"/>
<proteinExistence type="predicted"/>
<feature type="transmembrane region" description="Helical" evidence="1">
    <location>
        <begin position="132"/>
        <end position="150"/>
    </location>
</feature>
<dbReference type="OrthoDB" id="9786473at2"/>
<accession>A0A1M5NR44</accession>
<name>A0A1M5NR44_9GAMM</name>
<gene>
    <name evidence="2" type="ORF">SAMN04488068_1823</name>
</gene>
<feature type="transmembrane region" description="Helical" evidence="1">
    <location>
        <begin position="34"/>
        <end position="51"/>
    </location>
</feature>
<dbReference type="PIRSF" id="PIRSF020606">
    <property type="entry name" value="UCP020606"/>
    <property type="match status" value="1"/>
</dbReference>
<keyword evidence="1" id="KW-1133">Transmembrane helix</keyword>
<feature type="transmembrane region" description="Helical" evidence="1">
    <location>
        <begin position="60"/>
        <end position="83"/>
    </location>
</feature>
<keyword evidence="1" id="KW-0812">Transmembrane</keyword>
<evidence type="ECO:0000256" key="1">
    <source>
        <dbReference type="SAM" id="Phobius"/>
    </source>
</evidence>
<evidence type="ECO:0000313" key="2">
    <source>
        <dbReference type="EMBL" id="SHG92011.1"/>
    </source>
</evidence>
<protein>
    <submittedName>
        <fullName evidence="2">Putative membrane protein</fullName>
    </submittedName>
</protein>
<feature type="transmembrane region" description="Helical" evidence="1">
    <location>
        <begin position="175"/>
        <end position="193"/>
    </location>
</feature>
<sequence length="205" mass="22772">MSSPVKPAWFIAGCGLIVLALAVSAVQPYDAATWLLEVLPVLIALPLLWWTRERHPLTPLLYGAIALHALVLIIGGHYTYARVPLGFDLQQWLGLQRNPYDRIGHLFQGLVPALIAREVLLRGAYIRTRGMLNFVVVCAVMFVSSVYELIEWGTALAFGQGAVEFLGTQGDPWDTQSDMFCALIGSLLSLLLLSRWQDRQLRRGS</sequence>
<keyword evidence="3" id="KW-1185">Reference proteome</keyword>
<keyword evidence="1" id="KW-0472">Membrane</keyword>